<dbReference type="AlphaFoldDB" id="A0A3M9MKI8"/>
<dbReference type="Gene3D" id="3.40.50.300">
    <property type="entry name" value="P-loop containing nucleotide triphosphate hydrolases"/>
    <property type="match status" value="1"/>
</dbReference>
<sequence>MFAHSGTRSLGYYPHMPPEHISVLGSVIAVDLPEDDRDRVRAQWDRCMAPSDSTALSSVTYSTDDDADRRDYSLASSLTLAGIQHAAGTRLMLHAAGAADPETGRVAVLVAASGTGKTTAAHRLCRAGFGYVTDETVSIGEDDGILPYPKPLSVVIDGDAPHHKSQHGPAELGLAPCPPDPRAALYVVLDRDRDGTGGSEPTLERLPLMDGLIALIPQTSALPSMRRPLQALAGSVHRAGGVWRLAYQEIADTIPLLRDALRSHDPDPTDLVGVAPPEPGCEPGLPAVPVTALDEPEPLDANTLVVRAPYLDAVAIDDELLVLVDCRPARLSGLGATIWPAAGEPVSLAELTRLCVAAHGDHPEADRLVHEAAEELFRHQVLQRA</sequence>
<accession>A0A3M9MKI8</accession>
<organism evidence="1 2">
    <name type="scientific">Flexivirga caeni</name>
    <dbReference type="NCBI Taxonomy" id="2294115"/>
    <lineage>
        <taxon>Bacteria</taxon>
        <taxon>Bacillati</taxon>
        <taxon>Actinomycetota</taxon>
        <taxon>Actinomycetes</taxon>
        <taxon>Micrococcales</taxon>
        <taxon>Dermacoccaceae</taxon>
        <taxon>Flexivirga</taxon>
    </lineage>
</organism>
<evidence type="ECO:0000313" key="1">
    <source>
        <dbReference type="EMBL" id="RNI25188.1"/>
    </source>
</evidence>
<dbReference type="SUPFAM" id="SSF53795">
    <property type="entry name" value="PEP carboxykinase-like"/>
    <property type="match status" value="1"/>
</dbReference>
<dbReference type="Proteomes" id="UP000271678">
    <property type="component" value="Unassembled WGS sequence"/>
</dbReference>
<reference evidence="1 2" key="1">
    <citation type="submission" date="2018-11" db="EMBL/GenBank/DDBJ databases">
        <title>Draft genome of Simplicispira Flexivirga sp. BO-16.</title>
        <authorList>
            <person name="Im W.T."/>
        </authorList>
    </citation>
    <scope>NUCLEOTIDE SEQUENCE [LARGE SCALE GENOMIC DNA]</scope>
    <source>
        <strain evidence="1 2">BO-16</strain>
    </source>
</reference>
<keyword evidence="2" id="KW-1185">Reference proteome</keyword>
<comment type="caution">
    <text evidence="1">The sequence shown here is derived from an EMBL/GenBank/DDBJ whole genome shotgun (WGS) entry which is preliminary data.</text>
</comment>
<gene>
    <name evidence="1" type="ORF">EFY87_00655</name>
</gene>
<protein>
    <recommendedName>
        <fullName evidence="3">PqqD family peptide modification chaperone</fullName>
    </recommendedName>
</protein>
<proteinExistence type="predicted"/>
<dbReference type="EMBL" id="RJJQ01000001">
    <property type="protein sequence ID" value="RNI25188.1"/>
    <property type="molecule type" value="Genomic_DNA"/>
</dbReference>
<dbReference type="InterPro" id="IPR027417">
    <property type="entry name" value="P-loop_NTPase"/>
</dbReference>
<evidence type="ECO:0008006" key="3">
    <source>
        <dbReference type="Google" id="ProtNLM"/>
    </source>
</evidence>
<name>A0A3M9MKI8_9MICO</name>
<evidence type="ECO:0000313" key="2">
    <source>
        <dbReference type="Proteomes" id="UP000271678"/>
    </source>
</evidence>